<name>A0A7N5KL04_AILME</name>
<feature type="compositionally biased region" description="Basic residues" evidence="2">
    <location>
        <begin position="16"/>
        <end position="29"/>
    </location>
</feature>
<keyword evidence="3" id="KW-0812">Transmembrane</keyword>
<feature type="compositionally biased region" description="Pro residues" evidence="2">
    <location>
        <begin position="196"/>
        <end position="207"/>
    </location>
</feature>
<feature type="domain" description="GST N-terminal" evidence="4">
    <location>
        <begin position="273"/>
        <end position="338"/>
    </location>
</feature>
<protein>
    <submittedName>
        <fullName evidence="6">Ganglioside induced differentiation associated protein 1 like 1</fullName>
    </submittedName>
</protein>
<dbReference type="PROSITE" id="PS50404">
    <property type="entry name" value="GST_NTER"/>
    <property type="match status" value="1"/>
</dbReference>
<feature type="compositionally biased region" description="Basic residues" evidence="2">
    <location>
        <begin position="121"/>
        <end position="130"/>
    </location>
</feature>
<accession>A0A7N5KL04</accession>
<keyword evidence="3" id="KW-0472">Membrane</keyword>
<evidence type="ECO:0000313" key="6">
    <source>
        <dbReference type="Ensembl" id="ENSAMEP00000041590.1"/>
    </source>
</evidence>
<dbReference type="PROSITE" id="PS50405">
    <property type="entry name" value="GST_CTER"/>
    <property type="match status" value="1"/>
</dbReference>
<evidence type="ECO:0000313" key="7">
    <source>
        <dbReference type="Proteomes" id="UP000008912"/>
    </source>
</evidence>
<dbReference type="InterPro" id="IPR010987">
    <property type="entry name" value="Glutathione-S-Trfase_C-like"/>
</dbReference>
<feature type="compositionally biased region" description="Polar residues" evidence="2">
    <location>
        <begin position="145"/>
        <end position="164"/>
    </location>
</feature>
<reference evidence="6" key="2">
    <citation type="submission" date="2025-08" db="UniProtKB">
        <authorList>
            <consortium name="Ensembl"/>
        </authorList>
    </citation>
    <scope>IDENTIFICATION</scope>
</reference>
<dbReference type="InterPro" id="IPR036282">
    <property type="entry name" value="Glutathione-S-Trfase_C_sf"/>
</dbReference>
<feature type="compositionally biased region" description="Basic and acidic residues" evidence="2">
    <location>
        <begin position="39"/>
        <end position="67"/>
    </location>
</feature>
<reference evidence="6" key="3">
    <citation type="submission" date="2025-09" db="UniProtKB">
        <authorList>
            <consortium name="Ensembl"/>
        </authorList>
    </citation>
    <scope>IDENTIFICATION</scope>
</reference>
<feature type="transmembrane region" description="Helical" evidence="3">
    <location>
        <begin position="552"/>
        <end position="574"/>
    </location>
</feature>
<reference evidence="6 7" key="1">
    <citation type="journal article" date="2010" name="Nature">
        <title>The sequence and de novo assembly of the giant panda genome.</title>
        <authorList>
            <person name="Li R."/>
            <person name="Fan W."/>
            <person name="Tian G."/>
            <person name="Zhu H."/>
            <person name="He L."/>
            <person name="Cai J."/>
            <person name="Huang Q."/>
            <person name="Cai Q."/>
            <person name="Li B."/>
            <person name="Bai Y."/>
            <person name="Zhang Z."/>
            <person name="Zhang Y."/>
            <person name="Wang W."/>
            <person name="Li J."/>
            <person name="Wei F."/>
            <person name="Li H."/>
            <person name="Jian M."/>
            <person name="Li J."/>
            <person name="Zhang Z."/>
            <person name="Nielsen R."/>
            <person name="Li D."/>
            <person name="Gu W."/>
            <person name="Yang Z."/>
            <person name="Xuan Z."/>
            <person name="Ryder O.A."/>
            <person name="Leung F.C."/>
            <person name="Zhou Y."/>
            <person name="Cao J."/>
            <person name="Sun X."/>
            <person name="Fu Y."/>
            <person name="Fang X."/>
            <person name="Guo X."/>
            <person name="Wang B."/>
            <person name="Hou R."/>
            <person name="Shen F."/>
            <person name="Mu B."/>
            <person name="Ni P."/>
            <person name="Lin R."/>
            <person name="Qian W."/>
            <person name="Wang G."/>
            <person name="Yu C."/>
            <person name="Nie W."/>
            <person name="Wang J."/>
            <person name="Wu Z."/>
            <person name="Liang H."/>
            <person name="Min J."/>
            <person name="Wu Q."/>
            <person name="Cheng S."/>
            <person name="Ruan J."/>
            <person name="Wang M."/>
            <person name="Shi Z."/>
            <person name="Wen M."/>
            <person name="Liu B."/>
            <person name="Ren X."/>
            <person name="Zheng H."/>
            <person name="Dong D."/>
            <person name="Cook K."/>
            <person name="Shan G."/>
            <person name="Zhang H."/>
            <person name="Kosiol C."/>
            <person name="Xie X."/>
            <person name="Lu Z."/>
            <person name="Zheng H."/>
            <person name="Li Y."/>
            <person name="Steiner C.C."/>
            <person name="Lam T.T."/>
            <person name="Lin S."/>
            <person name="Zhang Q."/>
            <person name="Li G."/>
            <person name="Tian J."/>
            <person name="Gong T."/>
            <person name="Liu H."/>
            <person name="Zhang D."/>
            <person name="Fang L."/>
            <person name="Ye C."/>
            <person name="Zhang J."/>
            <person name="Hu W."/>
            <person name="Xu A."/>
            <person name="Ren Y."/>
            <person name="Zhang G."/>
            <person name="Bruford M.W."/>
            <person name="Li Q."/>
            <person name="Ma L."/>
            <person name="Guo Y."/>
            <person name="An N."/>
            <person name="Hu Y."/>
            <person name="Zheng Y."/>
            <person name="Shi Y."/>
            <person name="Li Z."/>
            <person name="Liu Q."/>
            <person name="Chen Y."/>
            <person name="Zhao J."/>
            <person name="Qu N."/>
            <person name="Zhao S."/>
            <person name="Tian F."/>
            <person name="Wang X."/>
            <person name="Wang H."/>
            <person name="Xu L."/>
            <person name="Liu X."/>
            <person name="Vinar T."/>
            <person name="Wang Y."/>
            <person name="Lam T.W."/>
            <person name="Yiu S.M."/>
            <person name="Liu S."/>
            <person name="Zhang H."/>
            <person name="Li D."/>
            <person name="Huang Y."/>
            <person name="Wang X."/>
            <person name="Yang G."/>
            <person name="Jiang Z."/>
            <person name="Wang J."/>
            <person name="Qin N."/>
            <person name="Li L."/>
            <person name="Li J."/>
            <person name="Bolund L."/>
            <person name="Kristiansen K."/>
            <person name="Wong G.K."/>
            <person name="Olson M."/>
            <person name="Zhang X."/>
            <person name="Li S."/>
            <person name="Yang H."/>
            <person name="Wang J."/>
            <person name="Wang J."/>
        </authorList>
    </citation>
    <scope>NUCLEOTIDE SEQUENCE [LARGE SCALE GENOMIC DNA]</scope>
</reference>
<dbReference type="GeneTree" id="ENSGT00940000160178"/>
<dbReference type="Pfam" id="PF13410">
    <property type="entry name" value="GST_C_2"/>
    <property type="match status" value="1"/>
</dbReference>
<keyword evidence="3" id="KW-1133">Transmembrane helix</keyword>
<dbReference type="SUPFAM" id="SSF47616">
    <property type="entry name" value="GST C-terminal domain-like"/>
    <property type="match status" value="1"/>
</dbReference>
<keyword evidence="7" id="KW-1185">Reference proteome</keyword>
<dbReference type="Ensembl" id="ENSAMET00000049281.1">
    <property type="protein sequence ID" value="ENSAMEP00000041590.1"/>
    <property type="gene ID" value="ENSAMEG00000003931.2"/>
</dbReference>
<evidence type="ECO:0000259" key="4">
    <source>
        <dbReference type="PROSITE" id="PS50404"/>
    </source>
</evidence>
<evidence type="ECO:0000259" key="5">
    <source>
        <dbReference type="PROSITE" id="PS50405"/>
    </source>
</evidence>
<dbReference type="CDD" id="cd10302">
    <property type="entry name" value="GST_C_GDAP1L1"/>
    <property type="match status" value="1"/>
</dbReference>
<feature type="region of interest" description="Disordered" evidence="2">
    <location>
        <begin position="1"/>
        <end position="212"/>
    </location>
</feature>
<dbReference type="Pfam" id="PF13409">
    <property type="entry name" value="GST_N_2"/>
    <property type="match status" value="1"/>
</dbReference>
<dbReference type="SUPFAM" id="SSF52833">
    <property type="entry name" value="Thioredoxin-like"/>
    <property type="match status" value="1"/>
</dbReference>
<gene>
    <name evidence="6" type="primary">GDAP1L1</name>
</gene>
<feature type="domain" description="GST C-terminal" evidence="5">
    <location>
        <begin position="386"/>
        <end position="553"/>
    </location>
</feature>
<comment type="similarity">
    <text evidence="1">Belongs to the GST superfamily.</text>
</comment>
<evidence type="ECO:0000256" key="1">
    <source>
        <dbReference type="ARBA" id="ARBA00007409"/>
    </source>
</evidence>
<sequence length="579" mass="64746">MLPRPEREAGVAPGRKGCRRRRERNRRGSQRGWGSETSGKGREEAKGDQGRRKGEATAGQERAEGRDAAGTAGAREGERERSLGRPRPRRPRGRGEAQARPGPGSQRRGATRREAGGPRGSRPRPSRTGRPKRDAGAPPRHVKALTSSQLGRSGNPVPSVQIVSPRSRRLTDPDPNPRRGQPAPPESHCACVTQPRTPPPAHAPPTPVTRQRGRRWLRRRGAPALPLKSPVPAPLGSTCVYVISCYSPRLVLRPPWVCSGPAFGACPLPLCQVRLVIAEKGLVCEERDVSLPQSEHKEPWFMRLNLGEEVPVIIHRDNIISDYDQIIDYVERTFTGEHVVALMPEAGSPQHARVRQYRELLDALPMDAYTHGCILHPELTTDSMIPKYATAEIRRHLANATTDLMKLDHEEEPQLSEPYLSKQKKLMAKILEQDDVSYLKKILGELAMVLDQIEAELEKRKLENEGQKCELWLCGCAFTLADVLLGATLHRLKFLGLSKKYWEDGSRPNLQSFFERVQKRLAFRKVLGDIHTTLLSAVIPNAFRLVKRKPPSFFGASFLMGSLGGMGYFAYWYLKKKYI</sequence>
<dbReference type="Gene3D" id="1.20.1050.10">
    <property type="match status" value="1"/>
</dbReference>
<proteinExistence type="inferred from homology"/>
<dbReference type="InterPro" id="IPR036249">
    <property type="entry name" value="Thioredoxin-like_sf"/>
</dbReference>
<dbReference type="Proteomes" id="UP000008912">
    <property type="component" value="Unassembled WGS sequence"/>
</dbReference>
<dbReference type="AlphaFoldDB" id="A0A7N5KL04"/>
<evidence type="ECO:0000256" key="2">
    <source>
        <dbReference type="SAM" id="MobiDB-lite"/>
    </source>
</evidence>
<dbReference type="InterPro" id="IPR004045">
    <property type="entry name" value="Glutathione_S-Trfase_N"/>
</dbReference>
<dbReference type="PANTHER" id="PTHR44188">
    <property type="entry name" value="GDAP1, ISOFORM A"/>
    <property type="match status" value="1"/>
</dbReference>
<dbReference type="InParanoid" id="A0A7N5KL04"/>
<evidence type="ECO:0000256" key="3">
    <source>
        <dbReference type="SAM" id="Phobius"/>
    </source>
</evidence>
<organism evidence="6 7">
    <name type="scientific">Ailuropoda melanoleuca</name>
    <name type="common">Giant panda</name>
    <dbReference type="NCBI Taxonomy" id="9646"/>
    <lineage>
        <taxon>Eukaryota</taxon>
        <taxon>Metazoa</taxon>
        <taxon>Chordata</taxon>
        <taxon>Craniata</taxon>
        <taxon>Vertebrata</taxon>
        <taxon>Euteleostomi</taxon>
        <taxon>Mammalia</taxon>
        <taxon>Eutheria</taxon>
        <taxon>Laurasiatheria</taxon>
        <taxon>Carnivora</taxon>
        <taxon>Caniformia</taxon>
        <taxon>Ursidae</taxon>
        <taxon>Ailuropoda</taxon>
    </lineage>
</organism>
<dbReference type="Gene3D" id="3.40.30.10">
    <property type="entry name" value="Glutaredoxin"/>
    <property type="match status" value="1"/>
</dbReference>
<dbReference type="PANTHER" id="PTHR44188:SF2">
    <property type="entry name" value="GANGLIOSIDE-INDUCED DIFFERENTIATION-ASSOCIATED PROTEIN 1-LIKE 1"/>
    <property type="match status" value="1"/>
</dbReference>